<keyword evidence="2" id="KW-1185">Reference proteome</keyword>
<dbReference type="EMBL" id="JAGRRH010000021">
    <property type="protein sequence ID" value="KAG7346021.1"/>
    <property type="molecule type" value="Genomic_DNA"/>
</dbReference>
<dbReference type="Proteomes" id="UP000693970">
    <property type="component" value="Unassembled WGS sequence"/>
</dbReference>
<organism evidence="1 2">
    <name type="scientific">Nitzschia inconspicua</name>
    <dbReference type="NCBI Taxonomy" id="303405"/>
    <lineage>
        <taxon>Eukaryota</taxon>
        <taxon>Sar</taxon>
        <taxon>Stramenopiles</taxon>
        <taxon>Ochrophyta</taxon>
        <taxon>Bacillariophyta</taxon>
        <taxon>Bacillariophyceae</taxon>
        <taxon>Bacillariophycidae</taxon>
        <taxon>Bacillariales</taxon>
        <taxon>Bacillariaceae</taxon>
        <taxon>Nitzschia</taxon>
    </lineage>
</organism>
<proteinExistence type="predicted"/>
<reference evidence="1" key="2">
    <citation type="submission" date="2021-04" db="EMBL/GenBank/DDBJ databases">
        <authorList>
            <person name="Podell S."/>
        </authorList>
    </citation>
    <scope>NUCLEOTIDE SEQUENCE</scope>
    <source>
        <strain evidence="1">Hildebrandi</strain>
    </source>
</reference>
<name>A0A9K3KM98_9STRA</name>
<evidence type="ECO:0000313" key="1">
    <source>
        <dbReference type="EMBL" id="KAG7346021.1"/>
    </source>
</evidence>
<dbReference type="OrthoDB" id="47672at2759"/>
<protein>
    <submittedName>
        <fullName evidence="1">Uncharacterized protein</fullName>
    </submittedName>
</protein>
<accession>A0A9K3KM98</accession>
<evidence type="ECO:0000313" key="2">
    <source>
        <dbReference type="Proteomes" id="UP000693970"/>
    </source>
</evidence>
<sequence>MTSWMTHRLMVLGMSLLTVCIIFVNRLAIVSRGGGYPQCGNETLIEGLIKTQKAPRTIGTHECSAVRERDSSYSWIGDTWIPPTGVPRFTPNDMRNVLQRENTLFVGDSTARQDYFTMYNLMNVIDDDDDDSRDITYEQLDHGINVNKNAKVENCTLRDGPLSSMLSVCRHVPLSKLKSDPLTARPIQSIHNSTQSDPIGGAFDLTTNPEPYSCFTSISDFVNETTFASFYSIVIFSLGIWEVVKEDACQNSGIEGLSHSLSLLQEFSERTNTTIVWKTHGGSSREDKKQQNLTRSIQRRARKWFETHQPRNMILVEFGTQVAPRTYGDNRISGDSYNHFGADARTLSLQMITDAIYKQKCKQLDQGSD</sequence>
<reference evidence="1" key="1">
    <citation type="journal article" date="2021" name="Sci. Rep.">
        <title>Diploid genomic architecture of Nitzschia inconspicua, an elite biomass production diatom.</title>
        <authorList>
            <person name="Oliver A."/>
            <person name="Podell S."/>
            <person name="Pinowska A."/>
            <person name="Traller J.C."/>
            <person name="Smith S.R."/>
            <person name="McClure R."/>
            <person name="Beliaev A."/>
            <person name="Bohutskyi P."/>
            <person name="Hill E.A."/>
            <person name="Rabines A."/>
            <person name="Zheng H."/>
            <person name="Allen L.Z."/>
            <person name="Kuo A."/>
            <person name="Grigoriev I.V."/>
            <person name="Allen A.E."/>
            <person name="Hazlebeck D."/>
            <person name="Allen E.E."/>
        </authorList>
    </citation>
    <scope>NUCLEOTIDE SEQUENCE</scope>
    <source>
        <strain evidence="1">Hildebrandi</strain>
    </source>
</reference>
<gene>
    <name evidence="1" type="ORF">IV203_005089</name>
</gene>
<dbReference type="AlphaFoldDB" id="A0A9K3KM98"/>
<comment type="caution">
    <text evidence="1">The sequence shown here is derived from an EMBL/GenBank/DDBJ whole genome shotgun (WGS) entry which is preliminary data.</text>
</comment>